<comment type="subcellular location">
    <subcellularLocation>
        <location evidence="1">Cytoplasm</location>
    </subcellularLocation>
</comment>
<keyword evidence="6 12" id="KW-0489">Methyltransferase</keyword>
<evidence type="ECO:0000256" key="10">
    <source>
        <dbReference type="ARBA" id="ARBA00031323"/>
    </source>
</evidence>
<keyword evidence="13" id="KW-1185">Reference proteome</keyword>
<dbReference type="Proteomes" id="UP001205612">
    <property type="component" value="Unassembled WGS sequence"/>
</dbReference>
<protein>
    <recommendedName>
        <fullName evidence="4">Protein-L-isoaspartate O-methyltransferase</fullName>
        <ecNumber evidence="3">2.1.1.77</ecNumber>
    </recommendedName>
    <alternativeName>
        <fullName evidence="11">L-isoaspartyl protein carboxyl methyltransferase</fullName>
    </alternativeName>
    <alternativeName>
        <fullName evidence="9">Protein L-isoaspartyl methyltransferase</fullName>
    </alternativeName>
    <alternativeName>
        <fullName evidence="10">Protein-beta-aspartate methyltransferase</fullName>
    </alternativeName>
</protein>
<evidence type="ECO:0000256" key="6">
    <source>
        <dbReference type="ARBA" id="ARBA00022603"/>
    </source>
</evidence>
<keyword evidence="5" id="KW-0963">Cytoplasm</keyword>
<dbReference type="EMBL" id="JANUGP010000010">
    <property type="protein sequence ID" value="MCS0602675.1"/>
    <property type="molecule type" value="Genomic_DNA"/>
</dbReference>
<name>A0ABT2B2M7_9ACTN</name>
<dbReference type="InterPro" id="IPR000682">
    <property type="entry name" value="PCMT"/>
</dbReference>
<proteinExistence type="inferred from homology"/>
<evidence type="ECO:0000256" key="4">
    <source>
        <dbReference type="ARBA" id="ARBA00013346"/>
    </source>
</evidence>
<evidence type="ECO:0000313" key="12">
    <source>
        <dbReference type="EMBL" id="MCS0602675.1"/>
    </source>
</evidence>
<dbReference type="GO" id="GO:0032259">
    <property type="term" value="P:methylation"/>
    <property type="evidence" value="ECO:0007669"/>
    <property type="project" value="UniProtKB-KW"/>
</dbReference>
<evidence type="ECO:0000256" key="5">
    <source>
        <dbReference type="ARBA" id="ARBA00022490"/>
    </source>
</evidence>
<dbReference type="PANTHER" id="PTHR11579">
    <property type="entry name" value="PROTEIN-L-ISOASPARTATE O-METHYLTRANSFERASE"/>
    <property type="match status" value="1"/>
</dbReference>
<accession>A0ABT2B2M7</accession>
<dbReference type="EC" id="2.1.1.77" evidence="3"/>
<comment type="similarity">
    <text evidence="2">Belongs to the methyltransferase superfamily. L-isoaspartyl/D-aspartyl protein methyltransferase family.</text>
</comment>
<dbReference type="Gene3D" id="3.40.50.150">
    <property type="entry name" value="Vaccinia Virus protein VP39"/>
    <property type="match status" value="1"/>
</dbReference>
<sequence length="390" mass="42397">MSVTAHDAARPYLAALAQDLVAHGAIRSAPWEEAFATVPRHLFVPTWFEQETDERGIAVWRRRHTDDEELAAVYRDATLVTRLDPETAEQVAPDAWTGFPTSSSTLPSLMAGMLEDLGVGDGHRVLEIGTGTGYNAALLCARLGSTAVHSVDVDQGLVDAARARLFDAGYNPCVLAGDGTLGYPQPYTFDRIIATCSVRAVPDAWIHQLRPGGVIVTDLTLGIEGGLVRLSRGSDGLARGFFTTNAGRFMPARADARTYPAQARPERAPAAGSRPTSLTAAELRTHYPLRLVLAFHLPDAELVYHHDEEGLALQLQRPDGSWARVPLAGDSAGIMTFGGDESLWQHAEEAWRWWNGVGRPAQDRFGYAREFGGGAYAWYLPSGRRWSLPG</sequence>
<evidence type="ECO:0000256" key="9">
    <source>
        <dbReference type="ARBA" id="ARBA00030757"/>
    </source>
</evidence>
<evidence type="ECO:0000256" key="8">
    <source>
        <dbReference type="ARBA" id="ARBA00022691"/>
    </source>
</evidence>
<evidence type="ECO:0000256" key="11">
    <source>
        <dbReference type="ARBA" id="ARBA00031350"/>
    </source>
</evidence>
<organism evidence="12 13">
    <name type="scientific">Streptomyces pyxinicus</name>
    <dbReference type="NCBI Taxonomy" id="2970331"/>
    <lineage>
        <taxon>Bacteria</taxon>
        <taxon>Bacillati</taxon>
        <taxon>Actinomycetota</taxon>
        <taxon>Actinomycetes</taxon>
        <taxon>Kitasatosporales</taxon>
        <taxon>Streptomycetaceae</taxon>
        <taxon>Streptomyces</taxon>
    </lineage>
</organism>
<dbReference type="Pfam" id="PF01135">
    <property type="entry name" value="PCMT"/>
    <property type="match status" value="1"/>
</dbReference>
<evidence type="ECO:0000256" key="7">
    <source>
        <dbReference type="ARBA" id="ARBA00022679"/>
    </source>
</evidence>
<evidence type="ECO:0000313" key="13">
    <source>
        <dbReference type="Proteomes" id="UP001205612"/>
    </source>
</evidence>
<evidence type="ECO:0000256" key="1">
    <source>
        <dbReference type="ARBA" id="ARBA00004496"/>
    </source>
</evidence>
<dbReference type="InterPro" id="IPR029063">
    <property type="entry name" value="SAM-dependent_MTases_sf"/>
</dbReference>
<gene>
    <name evidence="12" type="ORF">NX794_15860</name>
</gene>
<keyword evidence="7" id="KW-0808">Transferase</keyword>
<dbReference type="SUPFAM" id="SSF53335">
    <property type="entry name" value="S-adenosyl-L-methionine-dependent methyltransferases"/>
    <property type="match status" value="1"/>
</dbReference>
<evidence type="ECO:0000256" key="2">
    <source>
        <dbReference type="ARBA" id="ARBA00005369"/>
    </source>
</evidence>
<comment type="caution">
    <text evidence="12">The sequence shown here is derived from an EMBL/GenBank/DDBJ whole genome shotgun (WGS) entry which is preliminary data.</text>
</comment>
<dbReference type="RefSeq" id="WP_258779182.1">
    <property type="nucleotide sequence ID" value="NZ_JANUGP010000010.1"/>
</dbReference>
<reference evidence="12 13" key="1">
    <citation type="submission" date="2022-08" db="EMBL/GenBank/DDBJ databases">
        <authorList>
            <person name="Somphong A."/>
            <person name="Phongsopitanun W."/>
        </authorList>
    </citation>
    <scope>NUCLEOTIDE SEQUENCE [LARGE SCALE GENOMIC DNA]</scope>
    <source>
        <strain evidence="12 13">LP11</strain>
    </source>
</reference>
<dbReference type="PANTHER" id="PTHR11579:SF0">
    <property type="entry name" value="PROTEIN-L-ISOASPARTATE(D-ASPARTATE) O-METHYLTRANSFERASE"/>
    <property type="match status" value="1"/>
</dbReference>
<keyword evidence="8" id="KW-0949">S-adenosyl-L-methionine</keyword>
<dbReference type="GO" id="GO:0008168">
    <property type="term" value="F:methyltransferase activity"/>
    <property type="evidence" value="ECO:0007669"/>
    <property type="project" value="UniProtKB-KW"/>
</dbReference>
<dbReference type="CDD" id="cd02440">
    <property type="entry name" value="AdoMet_MTases"/>
    <property type="match status" value="1"/>
</dbReference>
<evidence type="ECO:0000256" key="3">
    <source>
        <dbReference type="ARBA" id="ARBA00011890"/>
    </source>
</evidence>